<dbReference type="SUPFAM" id="SSF88697">
    <property type="entry name" value="PUA domain-like"/>
    <property type="match status" value="1"/>
</dbReference>
<accession>A0AAV1J745</accession>
<dbReference type="SMART" id="SM00466">
    <property type="entry name" value="SRA"/>
    <property type="match status" value="1"/>
</dbReference>
<comment type="caution">
    <text evidence="4">The sequence shown here is derived from an EMBL/GenBank/DDBJ whole genome shotgun (WGS) entry which is preliminary data.</text>
</comment>
<dbReference type="InterPro" id="IPR003105">
    <property type="entry name" value="SRA_YDG"/>
</dbReference>
<keyword evidence="1" id="KW-0539">Nucleus</keyword>
<evidence type="ECO:0000313" key="4">
    <source>
        <dbReference type="EMBL" id="CAK1544268.1"/>
    </source>
</evidence>
<feature type="compositionally biased region" description="Basic and acidic residues" evidence="2">
    <location>
        <begin position="137"/>
        <end position="148"/>
    </location>
</feature>
<reference evidence="4 5" key="1">
    <citation type="submission" date="2023-11" db="EMBL/GenBank/DDBJ databases">
        <authorList>
            <person name="Okamura Y."/>
        </authorList>
    </citation>
    <scope>NUCLEOTIDE SEQUENCE [LARGE SCALE GENOMIC DNA]</scope>
</reference>
<dbReference type="Pfam" id="PF02182">
    <property type="entry name" value="SAD_SRA"/>
    <property type="match status" value="1"/>
</dbReference>
<feature type="compositionally biased region" description="Basic and acidic residues" evidence="2">
    <location>
        <begin position="1"/>
        <end position="12"/>
    </location>
</feature>
<feature type="region of interest" description="Disordered" evidence="2">
    <location>
        <begin position="1"/>
        <end position="23"/>
    </location>
</feature>
<dbReference type="GO" id="GO:0061630">
    <property type="term" value="F:ubiquitin protein ligase activity"/>
    <property type="evidence" value="ECO:0007669"/>
    <property type="project" value="TreeGrafter"/>
</dbReference>
<dbReference type="EMBL" id="CAVLEF010000005">
    <property type="protein sequence ID" value="CAK1544268.1"/>
    <property type="molecule type" value="Genomic_DNA"/>
</dbReference>
<name>A0AAV1J745_9NEOP</name>
<evidence type="ECO:0000313" key="5">
    <source>
        <dbReference type="Proteomes" id="UP001497472"/>
    </source>
</evidence>
<dbReference type="Gene3D" id="2.30.280.10">
    <property type="entry name" value="SRA-YDG"/>
    <property type="match status" value="1"/>
</dbReference>
<dbReference type="PANTHER" id="PTHR14140">
    <property type="entry name" value="E3 UBIQUITIN-PROTEIN LIGASE UHRF-RELATED"/>
    <property type="match status" value="1"/>
</dbReference>
<protein>
    <recommendedName>
        <fullName evidence="3">YDG domain-containing protein</fullName>
    </recommendedName>
</protein>
<keyword evidence="5" id="KW-1185">Reference proteome</keyword>
<dbReference type="GO" id="GO:0016567">
    <property type="term" value="P:protein ubiquitination"/>
    <property type="evidence" value="ECO:0007669"/>
    <property type="project" value="TreeGrafter"/>
</dbReference>
<dbReference type="InterPro" id="IPR036987">
    <property type="entry name" value="SRA-YDG_sf"/>
</dbReference>
<evidence type="ECO:0000259" key="3">
    <source>
        <dbReference type="SMART" id="SM00466"/>
    </source>
</evidence>
<evidence type="ECO:0000256" key="1">
    <source>
        <dbReference type="ARBA" id="ARBA00023242"/>
    </source>
</evidence>
<dbReference type="Proteomes" id="UP001497472">
    <property type="component" value="Unassembled WGS sequence"/>
</dbReference>
<dbReference type="GO" id="GO:0044027">
    <property type="term" value="P:negative regulation of gene expression via chromosomal CpG island methylation"/>
    <property type="evidence" value="ECO:0007669"/>
    <property type="project" value="TreeGrafter"/>
</dbReference>
<dbReference type="InterPro" id="IPR015947">
    <property type="entry name" value="PUA-like_sf"/>
</dbReference>
<dbReference type="InterPro" id="IPR045134">
    <property type="entry name" value="UHRF1/2-like"/>
</dbReference>
<feature type="region of interest" description="Disordered" evidence="2">
    <location>
        <begin position="136"/>
        <end position="155"/>
    </location>
</feature>
<proteinExistence type="predicted"/>
<dbReference type="PANTHER" id="PTHR14140:SF27">
    <property type="entry name" value="OS04G0289800 PROTEIN"/>
    <property type="match status" value="1"/>
</dbReference>
<dbReference type="AlphaFoldDB" id="A0AAV1J745"/>
<gene>
    <name evidence="4" type="ORF">LNINA_LOCUS4029</name>
</gene>
<organism evidence="4 5">
    <name type="scientific">Leptosia nina</name>
    <dbReference type="NCBI Taxonomy" id="320188"/>
    <lineage>
        <taxon>Eukaryota</taxon>
        <taxon>Metazoa</taxon>
        <taxon>Ecdysozoa</taxon>
        <taxon>Arthropoda</taxon>
        <taxon>Hexapoda</taxon>
        <taxon>Insecta</taxon>
        <taxon>Pterygota</taxon>
        <taxon>Neoptera</taxon>
        <taxon>Endopterygota</taxon>
        <taxon>Lepidoptera</taxon>
        <taxon>Glossata</taxon>
        <taxon>Ditrysia</taxon>
        <taxon>Papilionoidea</taxon>
        <taxon>Pieridae</taxon>
        <taxon>Pierinae</taxon>
        <taxon>Leptosia</taxon>
    </lineage>
</organism>
<evidence type="ECO:0000256" key="2">
    <source>
        <dbReference type="SAM" id="MobiDB-lite"/>
    </source>
</evidence>
<feature type="domain" description="YDG" evidence="3">
    <location>
        <begin position="1"/>
        <end position="116"/>
    </location>
</feature>
<sequence>MKVKNPEIEEKLKRKSGVHRPPVSGIHERNLEGVYSLVLGCVYEDYYDNGFTYTGSGGQYLSRDQTLTRQNIALARNCVMKIINKTAPTPVTLGEGIASSHRYKVWKYKLRRDDPNPVPWEDEAKQFSIVCPDGYLEADRKSQPKDNKNTFPRRN</sequence>